<dbReference type="GeneID" id="28999912"/>
<dbReference type="InterPro" id="IPR021386">
    <property type="entry name" value="SPP41_DUF3020"/>
</dbReference>
<dbReference type="RefSeq" id="XP_018297905.1">
    <property type="nucleotide sequence ID" value="XM_018439006.1"/>
</dbReference>
<dbReference type="OrthoDB" id="5595797at2759"/>
<dbReference type="STRING" id="763407.A0A162YCX8"/>
<dbReference type="EMBL" id="KV440972">
    <property type="protein sequence ID" value="OAD79865.1"/>
    <property type="molecule type" value="Genomic_DNA"/>
</dbReference>
<feature type="region of interest" description="Disordered" evidence="1">
    <location>
        <begin position="234"/>
        <end position="253"/>
    </location>
</feature>
<accession>A0A162YCX8</accession>
<dbReference type="VEuPathDB" id="FungiDB:PHYBLDRAFT_184957"/>
<dbReference type="AlphaFoldDB" id="A0A162YCX8"/>
<feature type="compositionally biased region" description="Basic and acidic residues" evidence="1">
    <location>
        <begin position="279"/>
        <end position="297"/>
    </location>
</feature>
<feature type="compositionally biased region" description="Low complexity" evidence="1">
    <location>
        <begin position="1"/>
        <end position="38"/>
    </location>
</feature>
<reference evidence="4" key="1">
    <citation type="submission" date="2015-06" db="EMBL/GenBank/DDBJ databases">
        <title>Expansion of signal transduction pathways in fungi by whole-genome duplication.</title>
        <authorList>
            <consortium name="DOE Joint Genome Institute"/>
            <person name="Corrochano L.M."/>
            <person name="Kuo A."/>
            <person name="Marcet-Houben M."/>
            <person name="Polaino S."/>
            <person name="Salamov A."/>
            <person name="Villalobos J.M."/>
            <person name="Alvarez M.I."/>
            <person name="Avalos J."/>
            <person name="Benito E.P."/>
            <person name="Benoit I."/>
            <person name="Burger G."/>
            <person name="Camino L.P."/>
            <person name="Canovas D."/>
            <person name="Cerda-Olmedo E."/>
            <person name="Cheng J.-F."/>
            <person name="Dominguez A."/>
            <person name="Elias M."/>
            <person name="Eslava A.P."/>
            <person name="Glaser F."/>
            <person name="Grimwood J."/>
            <person name="Gutierrez G."/>
            <person name="Heitman J."/>
            <person name="Henrissat B."/>
            <person name="Iturriaga E.A."/>
            <person name="Lang B.F."/>
            <person name="Lavin J.L."/>
            <person name="Lee S."/>
            <person name="Li W."/>
            <person name="Lindquist E."/>
            <person name="Lopez-Garcia S."/>
            <person name="Luque E.M."/>
            <person name="Marcos A.T."/>
            <person name="Martin J."/>
            <person name="McCluskey K."/>
            <person name="Medina H.R."/>
            <person name="Miralles-Duran A."/>
            <person name="Miyazaki A."/>
            <person name="Munoz-Torres E."/>
            <person name="Oguiza J.A."/>
            <person name="Ohm R."/>
            <person name="Olmedo M."/>
            <person name="Orejas M."/>
            <person name="Ortiz-Castellanos L."/>
            <person name="Pisabarro A.G."/>
            <person name="Rodriguez-Romero J."/>
            <person name="Ruiz-Herrera J."/>
            <person name="Ruiz-Vazquez R."/>
            <person name="Sanz C."/>
            <person name="Schackwitz W."/>
            <person name="Schmutz J."/>
            <person name="Shahriari M."/>
            <person name="Shelest E."/>
            <person name="Silva-Franco F."/>
            <person name="Soanes D."/>
            <person name="Syed K."/>
            <person name="Tagua V.G."/>
            <person name="Talbot N.J."/>
            <person name="Thon M."/>
            <person name="De vries R.P."/>
            <person name="Wiebenga A."/>
            <person name="Yadav J.S."/>
            <person name="Braun E.L."/>
            <person name="Baker S."/>
            <person name="Garre V."/>
            <person name="Horwitz B."/>
            <person name="Torres-Martinez S."/>
            <person name="Idnurm A."/>
            <person name="Herrera-Estrella A."/>
            <person name="Gabaldon T."/>
            <person name="Grigoriev I.V."/>
        </authorList>
    </citation>
    <scope>NUCLEOTIDE SEQUENCE [LARGE SCALE GENOMIC DNA]</scope>
    <source>
        <strain evidence="4">NRRL 1555(-)</strain>
    </source>
</reference>
<protein>
    <recommendedName>
        <fullName evidence="2">DUF3020 domain-containing protein</fullName>
    </recommendedName>
</protein>
<proteinExistence type="predicted"/>
<keyword evidence="4" id="KW-1185">Reference proteome</keyword>
<sequence>MNTQEPASTVASSSTATPAPADPPSTVTSSSPTPSSSAFQPYQQLHEAMLAAVNSHGVTSLSHEGLLAAAAAAAAHAHAHHTNTQNDHQQGPVDYAKKDSIRVANRERKKKWRLHNEERNKDNDLRCRVNKRANKLFGPLEHDAKTLWVNEEFEKRRQKRMEKERRKNIVDNVLSVPGQSMPIGLPGSTPPTTFYPPVSIDPDSAAKILGFPSDLQRQLLEQLNNSMMALTNAKLPTPPVEYPSESLQPDTDIKPDLATTEQALSSLAAELSSNTIMPTEKKEETEKEGSSEKKAEYPMDAVLTLMQLNAGWRQ</sequence>
<evidence type="ECO:0000259" key="2">
    <source>
        <dbReference type="Pfam" id="PF11223"/>
    </source>
</evidence>
<dbReference type="Pfam" id="PF11223">
    <property type="entry name" value="DUF3020"/>
    <property type="match status" value="1"/>
</dbReference>
<feature type="region of interest" description="Disordered" evidence="1">
    <location>
        <begin position="1"/>
        <end position="41"/>
    </location>
</feature>
<dbReference type="Proteomes" id="UP000077315">
    <property type="component" value="Unassembled WGS sequence"/>
</dbReference>
<organism evidence="3 4">
    <name type="scientific">Phycomyces blakesleeanus (strain ATCC 8743b / DSM 1359 / FGSC 10004 / NBRC 33097 / NRRL 1555)</name>
    <dbReference type="NCBI Taxonomy" id="763407"/>
    <lineage>
        <taxon>Eukaryota</taxon>
        <taxon>Fungi</taxon>
        <taxon>Fungi incertae sedis</taxon>
        <taxon>Mucoromycota</taxon>
        <taxon>Mucoromycotina</taxon>
        <taxon>Mucoromycetes</taxon>
        <taxon>Mucorales</taxon>
        <taxon>Phycomycetaceae</taxon>
        <taxon>Phycomyces</taxon>
    </lineage>
</organism>
<gene>
    <name evidence="3" type="ORF">PHYBLDRAFT_184957</name>
</gene>
<evidence type="ECO:0000256" key="1">
    <source>
        <dbReference type="SAM" id="MobiDB-lite"/>
    </source>
</evidence>
<dbReference type="InParanoid" id="A0A162YCX8"/>
<feature type="domain" description="DUF3020" evidence="2">
    <location>
        <begin position="105"/>
        <end position="153"/>
    </location>
</feature>
<feature type="region of interest" description="Disordered" evidence="1">
    <location>
        <begin position="268"/>
        <end position="298"/>
    </location>
</feature>
<evidence type="ECO:0000313" key="4">
    <source>
        <dbReference type="Proteomes" id="UP000077315"/>
    </source>
</evidence>
<name>A0A162YCX8_PHYB8</name>
<evidence type="ECO:0000313" key="3">
    <source>
        <dbReference type="EMBL" id="OAD79865.1"/>
    </source>
</evidence>